<dbReference type="EMBL" id="CAUYUJ010020104">
    <property type="protein sequence ID" value="CAK0895900.1"/>
    <property type="molecule type" value="Genomic_DNA"/>
</dbReference>
<feature type="compositionally biased region" description="Low complexity" evidence="1">
    <location>
        <begin position="507"/>
        <end position="531"/>
    </location>
</feature>
<accession>A0ABN9XCA0</accession>
<evidence type="ECO:0000313" key="2">
    <source>
        <dbReference type="EMBL" id="CAK0895900.1"/>
    </source>
</evidence>
<feature type="compositionally biased region" description="Polar residues" evidence="1">
    <location>
        <begin position="417"/>
        <end position="429"/>
    </location>
</feature>
<evidence type="ECO:0000313" key="3">
    <source>
        <dbReference type="Proteomes" id="UP001189429"/>
    </source>
</evidence>
<feature type="region of interest" description="Disordered" evidence="1">
    <location>
        <begin position="408"/>
        <end position="433"/>
    </location>
</feature>
<feature type="region of interest" description="Disordered" evidence="1">
    <location>
        <begin position="447"/>
        <end position="467"/>
    </location>
</feature>
<keyword evidence="3" id="KW-1185">Reference proteome</keyword>
<dbReference type="Proteomes" id="UP001189429">
    <property type="component" value="Unassembled WGS sequence"/>
</dbReference>
<evidence type="ECO:0000256" key="1">
    <source>
        <dbReference type="SAM" id="MobiDB-lite"/>
    </source>
</evidence>
<organism evidence="2 3">
    <name type="scientific">Prorocentrum cordatum</name>
    <dbReference type="NCBI Taxonomy" id="2364126"/>
    <lineage>
        <taxon>Eukaryota</taxon>
        <taxon>Sar</taxon>
        <taxon>Alveolata</taxon>
        <taxon>Dinophyceae</taxon>
        <taxon>Prorocentrales</taxon>
        <taxon>Prorocentraceae</taxon>
        <taxon>Prorocentrum</taxon>
    </lineage>
</organism>
<proteinExistence type="predicted"/>
<sequence length="1387" mass="149998">MLQMSECFLAVPTAEVENILVCGYRPIRRRGVRVSLSAAEAILAFRRRHSSSAACLRFVPAPRARWTVSRGGHVLDCDHIPAQQLTRVEASAIEYQTNCLHTSLYLAVCASDLQSILRNGYLPRHRTSVPVSVSAERAREAYARKHRGRLEAVVVVNVEAASAAGCRVVSHDNGIDILLPTPRWSPRQTLPAGCLSRTVVDAAGAFDAPPVAQTLAGLGVQGAGTSRTGSGPDAGAGLGVVASTQAAPARPTGAPAEAISIRSGSRQLATSAFAPTETTSSQRCPQPPDAGIHNPARSSLGIGGTAAVTETTDVSAVYAAPPAPNVTTHSAAAHPSGVVVRRPASGQTPAGVSASDPWAAAGSDPWAVAAAVQPPLAGVASEPVSAWVGYSKASRVNNTGSSARLVETSASAKERNLTSCQPQTSTTATDPWAAPASDTWTVATAAPAPSTGLDPWPRDTTSVGNSKGLASAAASQCKDAQVVESPPSLPEPILADCASSARNVSDPWASAGSDPWAAAAADQPSSSSIAPKPANVWARDPVDKANGGSDSLLAAGTSTSDVEPSPGSCPAQASSGGSDPLAVAASEPRVRVDSTPLTGAAVEPVAAWAAYADPWKRYAPRPDQTFTSGRQNKVVRCFAAFACRDCPGATGHHFEVLPHVERNCRGDPRIGTYHFVDEMHGKPVYKRYGSRMYVYLVSGSDLTIGGRMYDKQDYTHAGSPVFKARGEDLYLFYECYDWDAAERLSRRGRWLLTRHIATVPDDIPLANTPFLAYADSQSWAWPSEGMMLHGIRAADWSSGISFSKFHWAFGGDPAGDQHLEQVQGPETGDVPVDGWDDVWIRFLPRQRYFESSIVMARRVDGSVEHETPDVSPVQFDFMREGSHMYIKLRAAVGADQCSWTRAVVITGGRSARTVRVQVKKSRFSAVYEDLMLDSPRVEGFKHPDECTTSHMRELQQQEVLRLHSCLAADGRLLLLPSGLPPKRAGLHLGETKYVRRDFVLRGQVPMNQPANFWREFRDHLNQDAVPTQTNPPPWTTRCKFEAVNSGLETTFTFRGVEIGVRLEPHPFALEEPVFQLGQRARNTRGSKHSMFDAAFKLLNDRRMHDESPQNLAEALLLFNSANECGNDGDPTAELAASAAASASLLDSMQDRLSSVNRRAEQRNGIANLLMDQYGVHSEPIVRDPMGWVRFPIERQDDWPGDRCYHGTSAHNMVPVLLAGLRLPRGRDDIAHGASGSSGVPTIYCSPSWHYAAHPVYSPLHRGPKWPHVPEAFQMVFECAVQPGTYKKQAGTLGNKHWDRDIRIDPDRPTLRDLEYLVTDPVNIRLTGVLFRMFGRDIDEDLYDSLPKSLNVPLTDSAWRGDGPRDGVEYKWTGLLQKDYKARGLFLS</sequence>
<feature type="region of interest" description="Disordered" evidence="1">
    <location>
        <begin position="503"/>
        <end position="586"/>
    </location>
</feature>
<name>A0ABN9XCA0_9DINO</name>
<gene>
    <name evidence="2" type="ORF">PCOR1329_LOCUS74502</name>
</gene>
<protein>
    <submittedName>
        <fullName evidence="2">Uncharacterized protein</fullName>
    </submittedName>
</protein>
<feature type="region of interest" description="Disordered" evidence="1">
    <location>
        <begin position="271"/>
        <end position="292"/>
    </location>
</feature>
<comment type="caution">
    <text evidence="2">The sequence shown here is derived from an EMBL/GenBank/DDBJ whole genome shotgun (WGS) entry which is preliminary data.</text>
</comment>
<reference evidence="2" key="1">
    <citation type="submission" date="2023-10" db="EMBL/GenBank/DDBJ databases">
        <authorList>
            <person name="Chen Y."/>
            <person name="Shah S."/>
            <person name="Dougan E. K."/>
            <person name="Thang M."/>
            <person name="Chan C."/>
        </authorList>
    </citation>
    <scope>NUCLEOTIDE SEQUENCE [LARGE SCALE GENOMIC DNA]</scope>
</reference>